<dbReference type="GO" id="GO:0006950">
    <property type="term" value="P:response to stress"/>
    <property type="evidence" value="ECO:0007669"/>
    <property type="project" value="TreeGrafter"/>
</dbReference>
<dbReference type="GO" id="GO:0003700">
    <property type="term" value="F:DNA-binding transcription factor activity"/>
    <property type="evidence" value="ECO:0007669"/>
    <property type="project" value="InterPro"/>
</dbReference>
<dbReference type="PANTHER" id="PTHR33164">
    <property type="entry name" value="TRANSCRIPTIONAL REGULATOR, MARR FAMILY"/>
    <property type="match status" value="1"/>
</dbReference>
<dbReference type="InterPro" id="IPR039422">
    <property type="entry name" value="MarR/SlyA-like"/>
</dbReference>
<evidence type="ECO:0000313" key="5">
    <source>
        <dbReference type="EMBL" id="KAA2258048.1"/>
    </source>
</evidence>
<gene>
    <name evidence="5" type="ORF">F0L68_23995</name>
</gene>
<organism evidence="5 6">
    <name type="scientific">Solihabitans fulvus</name>
    <dbReference type="NCBI Taxonomy" id="1892852"/>
    <lineage>
        <taxon>Bacteria</taxon>
        <taxon>Bacillati</taxon>
        <taxon>Actinomycetota</taxon>
        <taxon>Actinomycetes</taxon>
        <taxon>Pseudonocardiales</taxon>
        <taxon>Pseudonocardiaceae</taxon>
        <taxon>Solihabitans</taxon>
    </lineage>
</organism>
<dbReference type="InterPro" id="IPR036388">
    <property type="entry name" value="WH-like_DNA-bd_sf"/>
</dbReference>
<evidence type="ECO:0000256" key="1">
    <source>
        <dbReference type="ARBA" id="ARBA00023015"/>
    </source>
</evidence>
<sequence length="160" mass="17607">MLPRITPDERTLVAAADARLVDVLTSAQRILSRDLAERLGEEAVSVEQWRVLRTLANAAGTSMSELAEQVQIPAPSLTRLVDLLVDRAQVYRRQSARDGRRIDVHLSESGRELLPRLEAIAEAHERNVVRLLGGEAVAAMLDSLEQIAPPALPRDSPVHN</sequence>
<dbReference type="SMART" id="SM00347">
    <property type="entry name" value="HTH_MARR"/>
    <property type="match status" value="1"/>
</dbReference>
<keyword evidence="3" id="KW-0804">Transcription</keyword>
<dbReference type="Gene3D" id="1.10.10.10">
    <property type="entry name" value="Winged helix-like DNA-binding domain superfamily/Winged helix DNA-binding domain"/>
    <property type="match status" value="1"/>
</dbReference>
<proteinExistence type="predicted"/>
<reference evidence="5 6" key="1">
    <citation type="submission" date="2019-09" db="EMBL/GenBank/DDBJ databases">
        <title>Goodfellowia gen. nov., a new genus of the Pseudonocardineae related to Actinoalloteichus, containing Goodfellowia coeruleoviolacea gen. nov., comb. nov. gen. nov., comb. nov.</title>
        <authorList>
            <person name="Labeda D."/>
        </authorList>
    </citation>
    <scope>NUCLEOTIDE SEQUENCE [LARGE SCALE GENOMIC DNA]</scope>
    <source>
        <strain evidence="5 6">AN110305</strain>
    </source>
</reference>
<dbReference type="Proteomes" id="UP000323454">
    <property type="component" value="Unassembled WGS sequence"/>
</dbReference>
<dbReference type="PRINTS" id="PR00598">
    <property type="entry name" value="HTHMARR"/>
</dbReference>
<dbReference type="GO" id="GO:0003677">
    <property type="term" value="F:DNA binding"/>
    <property type="evidence" value="ECO:0007669"/>
    <property type="project" value="UniProtKB-KW"/>
</dbReference>
<name>A0A5B2X409_9PSEU</name>
<feature type="domain" description="HTH marR-type" evidence="4">
    <location>
        <begin position="17"/>
        <end position="149"/>
    </location>
</feature>
<dbReference type="InterPro" id="IPR036390">
    <property type="entry name" value="WH_DNA-bd_sf"/>
</dbReference>
<evidence type="ECO:0000256" key="3">
    <source>
        <dbReference type="ARBA" id="ARBA00023163"/>
    </source>
</evidence>
<keyword evidence="6" id="KW-1185">Reference proteome</keyword>
<evidence type="ECO:0000256" key="2">
    <source>
        <dbReference type="ARBA" id="ARBA00023125"/>
    </source>
</evidence>
<keyword evidence="1" id="KW-0805">Transcription regulation</keyword>
<dbReference type="AlphaFoldDB" id="A0A5B2X409"/>
<dbReference type="SUPFAM" id="SSF46785">
    <property type="entry name" value="Winged helix' DNA-binding domain"/>
    <property type="match status" value="1"/>
</dbReference>
<comment type="caution">
    <text evidence="5">The sequence shown here is derived from an EMBL/GenBank/DDBJ whole genome shotgun (WGS) entry which is preliminary data.</text>
</comment>
<evidence type="ECO:0000259" key="4">
    <source>
        <dbReference type="PROSITE" id="PS50995"/>
    </source>
</evidence>
<dbReference type="Pfam" id="PF12802">
    <property type="entry name" value="MarR_2"/>
    <property type="match status" value="1"/>
</dbReference>
<dbReference type="EMBL" id="VUOB01000042">
    <property type="protein sequence ID" value="KAA2258048.1"/>
    <property type="molecule type" value="Genomic_DNA"/>
</dbReference>
<dbReference type="InterPro" id="IPR000835">
    <property type="entry name" value="HTH_MarR-typ"/>
</dbReference>
<dbReference type="PANTHER" id="PTHR33164:SF64">
    <property type="entry name" value="TRANSCRIPTIONAL REGULATOR SLYA"/>
    <property type="match status" value="1"/>
</dbReference>
<accession>A0A5B2X409</accession>
<dbReference type="OrthoDB" id="4629660at2"/>
<reference evidence="5 6" key="2">
    <citation type="submission" date="2019-09" db="EMBL/GenBank/DDBJ databases">
        <authorList>
            <person name="Jin C."/>
        </authorList>
    </citation>
    <scope>NUCLEOTIDE SEQUENCE [LARGE SCALE GENOMIC DNA]</scope>
    <source>
        <strain evidence="5 6">AN110305</strain>
    </source>
</reference>
<keyword evidence="2" id="KW-0238">DNA-binding</keyword>
<protein>
    <submittedName>
        <fullName evidence="5">MarR family transcriptional regulator</fullName>
    </submittedName>
</protein>
<evidence type="ECO:0000313" key="6">
    <source>
        <dbReference type="Proteomes" id="UP000323454"/>
    </source>
</evidence>
<dbReference type="PROSITE" id="PS50995">
    <property type="entry name" value="HTH_MARR_2"/>
    <property type="match status" value="1"/>
</dbReference>